<feature type="region of interest" description="Disordered" evidence="2">
    <location>
        <begin position="578"/>
        <end position="600"/>
    </location>
</feature>
<feature type="compositionally biased region" description="Basic and acidic residues" evidence="2">
    <location>
        <begin position="1176"/>
        <end position="1186"/>
    </location>
</feature>
<feature type="region of interest" description="Disordered" evidence="2">
    <location>
        <begin position="438"/>
        <end position="487"/>
    </location>
</feature>
<feature type="coiled-coil region" evidence="1">
    <location>
        <begin position="331"/>
        <end position="387"/>
    </location>
</feature>
<feature type="region of interest" description="Disordered" evidence="2">
    <location>
        <begin position="2576"/>
        <end position="2610"/>
    </location>
</feature>
<feature type="coiled-coil region" evidence="1">
    <location>
        <begin position="2448"/>
        <end position="2529"/>
    </location>
</feature>
<feature type="compositionally biased region" description="Polar residues" evidence="2">
    <location>
        <begin position="2659"/>
        <end position="2678"/>
    </location>
</feature>
<feature type="compositionally biased region" description="Basic and acidic residues" evidence="2">
    <location>
        <begin position="174"/>
        <end position="183"/>
    </location>
</feature>
<evidence type="ECO:0000256" key="2">
    <source>
        <dbReference type="SAM" id="MobiDB-lite"/>
    </source>
</evidence>
<keyword evidence="4" id="KW-1185">Reference proteome</keyword>
<evidence type="ECO:0000313" key="3">
    <source>
        <dbReference type="EMBL" id="KAK3238659.1"/>
    </source>
</evidence>
<dbReference type="Proteomes" id="UP001190700">
    <property type="component" value="Unassembled WGS sequence"/>
</dbReference>
<feature type="compositionally biased region" description="Basic and acidic residues" evidence="2">
    <location>
        <begin position="2747"/>
        <end position="2764"/>
    </location>
</feature>
<accession>A0AAE0ESG5</accession>
<feature type="coiled-coil region" evidence="1">
    <location>
        <begin position="657"/>
        <end position="699"/>
    </location>
</feature>
<feature type="region of interest" description="Disordered" evidence="2">
    <location>
        <begin position="2636"/>
        <end position="2764"/>
    </location>
</feature>
<sequence>MESQRETSWSALKKRNFREAVDVIWHTARFARADPHGCPSSTSHPAKNAISEILGDAKERDWARKVEETRDMRQASLEEKVLAYENDIQILEKFIKQSSNPAGETLLLNVARHQKLHDASREPEAASLRRFSSPLLGAGETEMETAQHLTTGPPSPARGRGEPQGEPQENGVLEEERGHRHGGEQAATSLTHLEEALQAERARHQETQDRLREQLREAQEAANGRLVELQATHAEQLAEVQRVCREEGAQAQARHAELQTTRAEQLAELQRALREEGAQVQARHAQQLAEVQRAFREEGAHEAARHLEAHCLMQEAEAVSQAEVATIRGQVVQLEGELAEKAALMHESEKKWSDAVEAERMRAAEAGAAHRAEVDRAELKIEALEIRQAAAAKPAMTASTGQQCHDPEVAQLHEQLQEAWATVEVERRRREVAEAELQLGAAQSNGDEPGSEEVEAAGPDEQAQKGLQDGGTPRPGAGPGSQGGAKVEALTEAHRQEVGELRKSLQQMHLALQVEQELRQKREAALEERHHADMKQMRSSGAVREAELGKMRAQMQELTSLMDETRWEGMCLAQAEEAQAGQGARQRPTDVGEEVTTSETAEEVEARVVEVMRKEQEGALQMLEEAHACKTERERCAHEEQTAALRAELEAREPGVLEEMQAECAEVERKAVEQCGKEVERVREEEARLRNEMDERHAAEIGALQAELSAQAQRGAEEVERCKAETERCFQEAERVRGEAVKLRSDMQERHSFDIGALQAEVERVREEAVKLRSESQERHMVEIGALQSELAAQARRGQEEVEGRKVEAKGDVQEVKRVREEAAKLRSDMQERHTVEIGALQAEPTAQAQRGREEVERYKAEAQRGVQEAEWVREEAAKLRSNMQERHTVEIGALQAELAAQAQRGREEQRRSLDEQLQASHSVQKQHQEDVAELHAQLAELLSQLKYKSDTSSVADKMADELRMDKARLEEAMRRSEKDHQAEIDFALQEQSKLQDELLEMQNQLMQAMDTRFAEVHEQVQVSMRAQAVGTTEHRELVEKLRGRISELEQNLHQAQRQMGALRTALRHAQDMEGREQDAAAVQPAVKNHAPVEEAEEAAAEANDAAMTWRHKYEAALESEAAEVKRHEEQIREEVALRKEVMEIGLQEVARMRELQMGDRRRAAAQAAELQESLEAERQESRELRRTHGEELAAMKEAAGLSARAQEEELAAMKEAAGLSARAHGEELAAMKEKRPVGSARAHGEQQEAHGAEGILTGKQQEAGLQAEQAVEGVAVISGVDEMEAMRRSHAAEYKKHTEELARLNALLEHRVVEEGKRSCEELETLKANLEEREVELSCLRTELMQCASNEEGHAAALTRAKWPHAPAGNDIAGAASENPNGESLGEAQEAWYSQRLVEKDEEIKRMQGQLEALESRMAEQHAEASQLQQELVWMREEYVGALKSKEEATGQIWEDYIRALKEKDLVSTELQGEYATAKEKEKATARLREQCTEKEVAIARLEEKNAEAMEGREKAVVQLQKSDEPEVAMAQLREEYAAVLKQKEDAVAQLQHQYAEAQKAKEEAVTQRQKIGQLEMTSAQQKEDAVAQLEHEYAEAQKEKEEAAAQRQKIGQLEMTSAQLREENAAVLKQKEEATAQLQHEYAEARKAKEEAAVQRQKIGQLEMTSAQQKEDAVAQLEHEYAEAQKEKEEAAAQGQKNAQLERTTSQLREVYATGQKAKEEAVAQLQHQYAEAQKAKEEAVTQRQKIAQLEMTSAQLREEYAAVLKQKEEAAGQTQDDLRLEVAQLVEALEARKHDVQRVQVEMQQVEEEARRLREDAQEQTRRVGEETAKHDSQIERLTRSLKKAEAEVSQMQLEMQLSSRSDLEAHELVLEQKDAEIELLSERLALEDKSRRDLMEIGLKELEQREQVGGRDAHTTLPGWGVGRVQSLGSRKSRSAQQIFLSLLEDPDGCCRPVWARGKAHAPAIAKVAAARKPLCDVIGPAKQAGVQSTLEGGSHVAESTLEVGNHVSRRSTLERQPGAQEEHWREVATVAQEHALEEGATCRQELMRLEGGHCPQCAGGEGHVLSRRSAAWEGKPRRAGHRSVATVAQEHAPGGRGHSCRRRHAPGGRGSHVLHEEHALEEATVAQEHALRWRSQCRRREAPGGEPRVAQALRWRGGHVSQEHALRKPWLKMEHALEGEATQLRRACVQEEVGPRLRIMRWRGGPRVTQEHALEGRAMAEEAASLRDALSTEKRLRENMAAAHETEMENVRQAYAPDTENMILKFIHMHAALDAEREERDRLSTSHHDELERMRAEQASVTEARVKDFVEMRERLKTEQKDRRKAMKAHQDEMKAMRLEHHQYVETRNREFAQLQIFQATHEDTQQDDLGSVNEIEKMDLRREHALAEVGRLAEMAELRESLSAEVQQREQLQAAHQEEVKSIRQEYASMMVGVPEEIKFQKQILKEERQEYQKVIVEHEKEIRGLQSQLRLEITQMNTRDVAELKAEILQMGETLVGVEQELRAARHELRLKSMQLEQLSSQPGGYSKFIKALTDLAAPIAEISGAIHGAESEATGTASAIGMLKQPSSELAGGAARQSPVTKASAVAPAADEVNDPPGKVGELLSRRRALRRAKSMSDVAPILQMESSMNQSSSTHSLGVALEDQNDKAQEQNTATSIFRFDLNSTSESPSVMEYEGSPEHNVVPSMAEDDTPTVATSLAGAQSTSSDPESPNASMRKGSPDKARSESPAKARSQSPGNRRDSFMKTMRQDKSLDLDLAHSPQSVFQRVANRFRRTYQA</sequence>
<feature type="compositionally biased region" description="Polar residues" evidence="2">
    <location>
        <begin position="916"/>
        <end position="926"/>
    </location>
</feature>
<feature type="region of interest" description="Disordered" evidence="2">
    <location>
        <begin position="1685"/>
        <end position="1704"/>
    </location>
</feature>
<feature type="compositionally biased region" description="Low complexity" evidence="2">
    <location>
        <begin position="1165"/>
        <end position="1174"/>
    </location>
</feature>
<keyword evidence="1" id="KW-0175">Coiled coil</keyword>
<feature type="region of interest" description="Disordered" evidence="2">
    <location>
        <begin position="2094"/>
        <end position="2115"/>
    </location>
</feature>
<feature type="compositionally biased region" description="Basic and acidic residues" evidence="2">
    <location>
        <begin position="905"/>
        <end position="915"/>
    </location>
</feature>
<feature type="region of interest" description="Disordered" evidence="2">
    <location>
        <begin position="903"/>
        <end position="930"/>
    </location>
</feature>
<gene>
    <name evidence="3" type="ORF">CYMTET_51344</name>
</gene>
<name>A0AAE0ESG5_9CHLO</name>
<feature type="compositionally biased region" description="Polar residues" evidence="2">
    <location>
        <begin position="2702"/>
        <end position="2722"/>
    </location>
</feature>
<dbReference type="PANTHER" id="PTHR45615:SF80">
    <property type="entry name" value="GRIP DOMAIN-CONTAINING PROTEIN"/>
    <property type="match status" value="1"/>
</dbReference>
<feature type="region of interest" description="Disordered" evidence="2">
    <location>
        <begin position="1165"/>
        <end position="1186"/>
    </location>
</feature>
<comment type="caution">
    <text evidence="3">The sequence shown here is derived from an EMBL/GenBank/DDBJ whole genome shotgun (WGS) entry which is preliminary data.</text>
</comment>
<feature type="region of interest" description="Disordered" evidence="2">
    <location>
        <begin position="141"/>
        <end position="184"/>
    </location>
</feature>
<evidence type="ECO:0000256" key="1">
    <source>
        <dbReference type="SAM" id="Coils"/>
    </source>
</evidence>
<protein>
    <submittedName>
        <fullName evidence="3">Uncharacterized protein</fullName>
    </submittedName>
</protein>
<dbReference type="EMBL" id="LGRX02034151">
    <property type="protein sequence ID" value="KAK3238659.1"/>
    <property type="molecule type" value="Genomic_DNA"/>
</dbReference>
<reference evidence="3 4" key="1">
    <citation type="journal article" date="2015" name="Genome Biol. Evol.">
        <title>Comparative Genomics of a Bacterivorous Green Alga Reveals Evolutionary Causalities and Consequences of Phago-Mixotrophic Mode of Nutrition.</title>
        <authorList>
            <person name="Burns J.A."/>
            <person name="Paasch A."/>
            <person name="Narechania A."/>
            <person name="Kim E."/>
        </authorList>
    </citation>
    <scope>NUCLEOTIDE SEQUENCE [LARGE SCALE GENOMIC DNA]</scope>
    <source>
        <strain evidence="3 4">PLY_AMNH</strain>
    </source>
</reference>
<feature type="region of interest" description="Disordered" evidence="2">
    <location>
        <begin position="1815"/>
        <end position="1840"/>
    </location>
</feature>
<feature type="coiled-coil region" evidence="1">
    <location>
        <begin position="190"/>
        <end position="275"/>
    </location>
</feature>
<proteinExistence type="predicted"/>
<feature type="coiled-coil region" evidence="1">
    <location>
        <begin position="1281"/>
        <end position="1344"/>
    </location>
</feature>
<feature type="compositionally biased region" description="Basic and acidic residues" evidence="2">
    <location>
        <begin position="2727"/>
        <end position="2738"/>
    </location>
</feature>
<organism evidence="3 4">
    <name type="scientific">Cymbomonas tetramitiformis</name>
    <dbReference type="NCBI Taxonomy" id="36881"/>
    <lineage>
        <taxon>Eukaryota</taxon>
        <taxon>Viridiplantae</taxon>
        <taxon>Chlorophyta</taxon>
        <taxon>Pyramimonadophyceae</taxon>
        <taxon>Pyramimonadales</taxon>
        <taxon>Pyramimonadaceae</taxon>
        <taxon>Cymbomonas</taxon>
    </lineage>
</organism>
<dbReference type="PANTHER" id="PTHR45615">
    <property type="entry name" value="MYOSIN HEAVY CHAIN, NON-MUSCLE"/>
    <property type="match status" value="1"/>
</dbReference>
<feature type="compositionally biased region" description="Polar residues" evidence="2">
    <location>
        <begin position="2636"/>
        <end position="2645"/>
    </location>
</feature>
<feature type="coiled-coil region" evidence="1">
    <location>
        <begin position="1398"/>
        <end position="1439"/>
    </location>
</feature>
<evidence type="ECO:0000313" key="4">
    <source>
        <dbReference type="Proteomes" id="UP001190700"/>
    </source>
</evidence>